<evidence type="ECO:0000256" key="4">
    <source>
        <dbReference type="ARBA" id="ARBA00023315"/>
    </source>
</evidence>
<evidence type="ECO:0000256" key="3">
    <source>
        <dbReference type="ARBA" id="ARBA00022679"/>
    </source>
</evidence>
<name>A0A9Q0RMB4_BLOTA</name>
<evidence type="ECO:0000313" key="9">
    <source>
        <dbReference type="Proteomes" id="UP001142055"/>
    </source>
</evidence>
<evidence type="ECO:0000313" key="8">
    <source>
        <dbReference type="EMBL" id="KAJ6219310.1"/>
    </source>
</evidence>
<keyword evidence="9" id="KW-1185">Reference proteome</keyword>
<dbReference type="AlphaFoldDB" id="A0A9Q0RMB4"/>
<keyword evidence="3 6" id="KW-0808">Transferase</keyword>
<keyword evidence="4 6" id="KW-0012">Acyltransferase</keyword>
<dbReference type="PANTHER" id="PTHR13355">
    <property type="entry name" value="GLUCOSAMINE 6-PHOSPHATE N-ACETYLTRANSFERASE"/>
    <property type="match status" value="1"/>
</dbReference>
<reference evidence="8" key="1">
    <citation type="submission" date="2022-12" db="EMBL/GenBank/DDBJ databases">
        <title>Genome assemblies of Blomia tropicalis.</title>
        <authorList>
            <person name="Cui Y."/>
        </authorList>
    </citation>
    <scope>NUCLEOTIDE SEQUENCE</scope>
    <source>
        <tissue evidence="8">Adult mites</tissue>
    </source>
</reference>
<feature type="domain" description="N-acetyltransferase" evidence="7">
    <location>
        <begin position="23"/>
        <end position="171"/>
    </location>
</feature>
<dbReference type="GO" id="GO:0006048">
    <property type="term" value="P:UDP-N-acetylglucosamine biosynthetic process"/>
    <property type="evidence" value="ECO:0007669"/>
    <property type="project" value="UniProtKB-UniRule"/>
</dbReference>
<accession>A0A9Q0RMB4</accession>
<comment type="pathway">
    <text evidence="1 6">Nucleotide-sugar biosynthesis; UDP-N-acetyl-alpha-D-glucosamine biosynthesis; N-acetyl-alpha-D-glucosamine 1-phosphate from alpha-D-glucosamine 6-phosphate (route I): step 1/2.</text>
</comment>
<organism evidence="8 9">
    <name type="scientific">Blomia tropicalis</name>
    <name type="common">Mite</name>
    <dbReference type="NCBI Taxonomy" id="40697"/>
    <lineage>
        <taxon>Eukaryota</taxon>
        <taxon>Metazoa</taxon>
        <taxon>Ecdysozoa</taxon>
        <taxon>Arthropoda</taxon>
        <taxon>Chelicerata</taxon>
        <taxon>Arachnida</taxon>
        <taxon>Acari</taxon>
        <taxon>Acariformes</taxon>
        <taxon>Sarcoptiformes</taxon>
        <taxon>Astigmata</taxon>
        <taxon>Glycyphagoidea</taxon>
        <taxon>Echimyopodidae</taxon>
        <taxon>Blomia</taxon>
    </lineage>
</organism>
<dbReference type="InterPro" id="IPR000182">
    <property type="entry name" value="GNAT_dom"/>
</dbReference>
<dbReference type="InterPro" id="IPR016181">
    <property type="entry name" value="Acyl_CoA_acyltransferase"/>
</dbReference>
<dbReference type="OrthoDB" id="10039976at2759"/>
<evidence type="ECO:0000259" key="7">
    <source>
        <dbReference type="PROSITE" id="PS51186"/>
    </source>
</evidence>
<sequence length="171" mass="20294">MEKYLYDSNLLKNLAIKNDQFKYTIRPLMVDDFERGHLQLLSQLTKVGNVSDESYRAQFERMKKSGQYYVTVIVDEETDRLIASATLFTEYKFIHNCAKRGRIEDVIVDKEYRGQRLGNILIDTLKQLAQNMECYKLTLDCNDDMIPFYNKFSFQYEPGRSNLMTIRFNYD</sequence>
<dbReference type="EC" id="2.3.1.4" evidence="6"/>
<evidence type="ECO:0000256" key="2">
    <source>
        <dbReference type="ARBA" id="ARBA00006048"/>
    </source>
</evidence>
<gene>
    <name evidence="8" type="ORF">RDWZM_005122</name>
</gene>
<protein>
    <recommendedName>
        <fullName evidence="6">Glucosamine 6-phosphate N-acetyltransferase</fullName>
        <ecNumber evidence="6">2.3.1.4</ecNumber>
    </recommendedName>
</protein>
<dbReference type="Pfam" id="PF00583">
    <property type="entry name" value="Acetyltransf_1"/>
    <property type="match status" value="1"/>
</dbReference>
<comment type="caution">
    <text evidence="8">The sequence shown here is derived from an EMBL/GenBank/DDBJ whole genome shotgun (WGS) entry which is preliminary data.</text>
</comment>
<dbReference type="GO" id="GO:0004343">
    <property type="term" value="F:glucosamine 6-phosphate N-acetyltransferase activity"/>
    <property type="evidence" value="ECO:0007669"/>
    <property type="project" value="UniProtKB-UniRule"/>
</dbReference>
<dbReference type="FunFam" id="3.40.630.30:FF:000043">
    <property type="entry name" value="Glucosamine 6-phosphate N-acetyltransferase"/>
    <property type="match status" value="1"/>
</dbReference>
<evidence type="ECO:0000256" key="5">
    <source>
        <dbReference type="ARBA" id="ARBA00048964"/>
    </source>
</evidence>
<comment type="similarity">
    <text evidence="2 6">Belongs to the acetyltransferase family. GNA1 subfamily.</text>
</comment>
<dbReference type="CDD" id="cd04301">
    <property type="entry name" value="NAT_SF"/>
    <property type="match status" value="1"/>
</dbReference>
<dbReference type="Proteomes" id="UP001142055">
    <property type="component" value="Chromosome 2"/>
</dbReference>
<dbReference type="PROSITE" id="PS51186">
    <property type="entry name" value="GNAT"/>
    <property type="match status" value="1"/>
</dbReference>
<evidence type="ECO:0000256" key="6">
    <source>
        <dbReference type="RuleBase" id="RU365086"/>
    </source>
</evidence>
<dbReference type="Gene3D" id="3.40.630.30">
    <property type="match status" value="1"/>
</dbReference>
<comment type="catalytic activity">
    <reaction evidence="5 6">
        <text>D-glucosamine 6-phosphate + acetyl-CoA = N-acetyl-D-glucosamine 6-phosphate + CoA + H(+)</text>
        <dbReference type="Rhea" id="RHEA:10292"/>
        <dbReference type="ChEBI" id="CHEBI:15378"/>
        <dbReference type="ChEBI" id="CHEBI:57287"/>
        <dbReference type="ChEBI" id="CHEBI:57288"/>
        <dbReference type="ChEBI" id="CHEBI:57513"/>
        <dbReference type="ChEBI" id="CHEBI:58725"/>
        <dbReference type="EC" id="2.3.1.4"/>
    </reaction>
</comment>
<dbReference type="InterPro" id="IPR039143">
    <property type="entry name" value="GNPNAT1-like"/>
</dbReference>
<dbReference type="EMBL" id="JAPWDV010000002">
    <property type="protein sequence ID" value="KAJ6219310.1"/>
    <property type="molecule type" value="Genomic_DNA"/>
</dbReference>
<dbReference type="SUPFAM" id="SSF55729">
    <property type="entry name" value="Acyl-CoA N-acyltransferases (Nat)"/>
    <property type="match status" value="1"/>
</dbReference>
<evidence type="ECO:0000256" key="1">
    <source>
        <dbReference type="ARBA" id="ARBA00004832"/>
    </source>
</evidence>
<dbReference type="OMA" id="NQRYDWI"/>
<dbReference type="PANTHER" id="PTHR13355:SF11">
    <property type="entry name" value="GLUCOSAMINE 6-PHOSPHATE N-ACETYLTRANSFERASE"/>
    <property type="match status" value="1"/>
</dbReference>
<proteinExistence type="inferred from homology"/>